<evidence type="ECO:0000313" key="5">
    <source>
        <dbReference type="EMBL" id="CAB3226358.1"/>
    </source>
</evidence>
<keyword evidence="6" id="KW-1185">Reference proteome</keyword>
<dbReference type="Proteomes" id="UP000494106">
    <property type="component" value="Unassembled WGS sequence"/>
</dbReference>
<keyword evidence="3" id="KW-0812">Transmembrane</keyword>
<dbReference type="EMBL" id="CADEBC010000208">
    <property type="protein sequence ID" value="CAB3226358.1"/>
    <property type="molecule type" value="Genomic_DNA"/>
</dbReference>
<organism evidence="5 6">
    <name type="scientific">Arctia plantaginis</name>
    <name type="common">Wood tiger moth</name>
    <name type="synonym">Phalaena plantaginis</name>
    <dbReference type="NCBI Taxonomy" id="874455"/>
    <lineage>
        <taxon>Eukaryota</taxon>
        <taxon>Metazoa</taxon>
        <taxon>Ecdysozoa</taxon>
        <taxon>Arthropoda</taxon>
        <taxon>Hexapoda</taxon>
        <taxon>Insecta</taxon>
        <taxon>Pterygota</taxon>
        <taxon>Neoptera</taxon>
        <taxon>Endopterygota</taxon>
        <taxon>Lepidoptera</taxon>
        <taxon>Glossata</taxon>
        <taxon>Ditrysia</taxon>
        <taxon>Noctuoidea</taxon>
        <taxon>Erebidae</taxon>
        <taxon>Arctiinae</taxon>
        <taxon>Arctia</taxon>
    </lineage>
</organism>
<keyword evidence="1" id="KW-1071">Ligand-gated ion channel</keyword>
<dbReference type="PANTHER" id="PTHR45638">
    <property type="entry name" value="CYCLIC NUCLEOTIDE-GATED CATION CHANNEL SUBUNIT A"/>
    <property type="match status" value="1"/>
</dbReference>
<dbReference type="InterPro" id="IPR000595">
    <property type="entry name" value="cNMP-bd_dom"/>
</dbReference>
<dbReference type="Pfam" id="PF00027">
    <property type="entry name" value="cNMP_binding"/>
    <property type="match status" value="1"/>
</dbReference>
<evidence type="ECO:0000313" key="6">
    <source>
        <dbReference type="Proteomes" id="UP000494106"/>
    </source>
</evidence>
<keyword evidence="1" id="KW-0813">Transport</keyword>
<dbReference type="InterPro" id="IPR014710">
    <property type="entry name" value="RmlC-like_jellyroll"/>
</dbReference>
<dbReference type="GO" id="GO:0044877">
    <property type="term" value="F:protein-containing complex binding"/>
    <property type="evidence" value="ECO:0007669"/>
    <property type="project" value="TreeGrafter"/>
</dbReference>
<keyword evidence="1" id="KW-0406">Ion transport</keyword>
<dbReference type="GO" id="GO:0005221">
    <property type="term" value="F:intracellularly cyclic nucleotide-activated monoatomic cation channel activity"/>
    <property type="evidence" value="ECO:0007669"/>
    <property type="project" value="InterPro"/>
</dbReference>
<dbReference type="CDD" id="cd00038">
    <property type="entry name" value="CAP_ED"/>
    <property type="match status" value="1"/>
</dbReference>
<keyword evidence="3" id="KW-1133">Transmembrane helix</keyword>
<keyword evidence="1" id="KW-0407">Ion channel</keyword>
<feature type="region of interest" description="Disordered" evidence="2">
    <location>
        <begin position="226"/>
        <end position="245"/>
    </location>
</feature>
<evidence type="ECO:0000256" key="2">
    <source>
        <dbReference type="SAM" id="MobiDB-lite"/>
    </source>
</evidence>
<comment type="caution">
    <text evidence="5">The sequence shown here is derived from an EMBL/GenBank/DDBJ whole genome shotgun (WGS) entry which is preliminary data.</text>
</comment>
<name>A0A8S0Z0J4_ARCPL</name>
<feature type="transmembrane region" description="Helical" evidence="3">
    <location>
        <begin position="89"/>
        <end position="108"/>
    </location>
</feature>
<sequence>MYANHEYSRFHESYYVHPCSIVPEKDVVFTDIVGNGFLVQVKRWWHDLFLLSFSSVRSRGFYNSSHAMRIERFRQYRKYRSRIHPMSKFSYFWNCVIVFAVLLTKILFRFTSSILFEAWTPGQGLMIVDVGVLAVYTVNYEETGHLIDGDYFGEISLVTDKEVRMSYVVAVTSCRILILDKLIFRNYMRKYPEIFYDLKRKLYIRNERLMKLKRLGTLLESRINEQAEETGTSKAPEAGAGESSV</sequence>
<gene>
    <name evidence="5" type="ORF">APLA_LOCUS2818</name>
</gene>
<evidence type="ECO:0000256" key="3">
    <source>
        <dbReference type="SAM" id="Phobius"/>
    </source>
</evidence>
<dbReference type="Gene3D" id="2.60.120.10">
    <property type="entry name" value="Jelly Rolls"/>
    <property type="match status" value="1"/>
</dbReference>
<dbReference type="InterPro" id="IPR018490">
    <property type="entry name" value="cNMP-bd_dom_sf"/>
</dbReference>
<dbReference type="PROSITE" id="PS50042">
    <property type="entry name" value="CNMP_BINDING_3"/>
    <property type="match status" value="1"/>
</dbReference>
<keyword evidence="3" id="KW-0472">Membrane</keyword>
<proteinExistence type="predicted"/>
<evidence type="ECO:0000256" key="1">
    <source>
        <dbReference type="ARBA" id="ARBA00023286"/>
    </source>
</evidence>
<evidence type="ECO:0000259" key="4">
    <source>
        <dbReference type="PROSITE" id="PS50042"/>
    </source>
</evidence>
<accession>A0A8S0Z0J4</accession>
<dbReference type="SUPFAM" id="SSF51206">
    <property type="entry name" value="cAMP-binding domain-like"/>
    <property type="match status" value="1"/>
</dbReference>
<protein>
    <recommendedName>
        <fullName evidence="4">Cyclic nucleotide-binding domain-containing protein</fullName>
    </recommendedName>
</protein>
<reference evidence="5 6" key="1">
    <citation type="submission" date="2020-04" db="EMBL/GenBank/DDBJ databases">
        <authorList>
            <person name="Wallbank WR R."/>
            <person name="Pardo Diaz C."/>
            <person name="Kozak K."/>
            <person name="Martin S."/>
            <person name="Jiggins C."/>
            <person name="Moest M."/>
            <person name="Warren A I."/>
            <person name="Byers J.R.P. K."/>
            <person name="Montejo-Kovacevich G."/>
            <person name="Yen C E."/>
        </authorList>
    </citation>
    <scope>NUCLEOTIDE SEQUENCE [LARGE SCALE GENOMIC DNA]</scope>
</reference>
<dbReference type="PANTHER" id="PTHR45638:SF11">
    <property type="entry name" value="CYCLIC NUCLEOTIDE-GATED CATION CHANNEL SUBUNIT A"/>
    <property type="match status" value="1"/>
</dbReference>
<dbReference type="AlphaFoldDB" id="A0A8S0Z0J4"/>
<dbReference type="OrthoDB" id="421226at2759"/>
<dbReference type="InterPro" id="IPR050866">
    <property type="entry name" value="CNG_cation_channel"/>
</dbReference>
<feature type="domain" description="Cyclic nucleotide-binding" evidence="4">
    <location>
        <begin position="122"/>
        <end position="194"/>
    </location>
</feature>